<dbReference type="SUPFAM" id="SSF56112">
    <property type="entry name" value="Protein kinase-like (PK-like)"/>
    <property type="match status" value="1"/>
</dbReference>
<evidence type="ECO:0000313" key="2">
    <source>
        <dbReference type="EMBL" id="MVQ47662.1"/>
    </source>
</evidence>
<dbReference type="GO" id="GO:0016740">
    <property type="term" value="F:transferase activity"/>
    <property type="evidence" value="ECO:0007669"/>
    <property type="project" value="UniProtKB-KW"/>
</dbReference>
<dbReference type="Pfam" id="PF01636">
    <property type="entry name" value="APH"/>
    <property type="match status" value="1"/>
</dbReference>
<dbReference type="Gene3D" id="3.90.1200.10">
    <property type="match status" value="1"/>
</dbReference>
<evidence type="ECO:0000259" key="1">
    <source>
        <dbReference type="Pfam" id="PF01636"/>
    </source>
</evidence>
<gene>
    <name evidence="2" type="ORF">GON03_00600</name>
</gene>
<sequence length="328" mass="35814">MYQDGGVTAAVRIPTTIPHGRTARRLEWPHLPPHVRALVEEHCGSPVVEAVSQGAGFTPGFASVLVCADGTRHFVKAASTKAQRMFAEAYREEARKLAALPDGAPAPRLLWLHDADDWVVLGIEHVAARQPARPWRAGDLDVCLAMTEQMAAALTPPPTGLEVAEFRTEFAEWPAYWDQLRSTPPELAGFAAHADEAAGLAARFADVTAGETLVHTDIRDDNLMLTDDGRVLLCDWNWPVVGAAWLDTVFLMIGPRGDGLDVEAALSASPVTRDVPAESIDVVIALITAYFLLSATLPVPPTSPYMRDAQRWQGEVCWQWLAERRGWS</sequence>
<evidence type="ECO:0000313" key="3">
    <source>
        <dbReference type="Proteomes" id="UP000473525"/>
    </source>
</evidence>
<name>A0A6L6XLA1_9ACTN</name>
<keyword evidence="2" id="KW-0808">Transferase</keyword>
<comment type="caution">
    <text evidence="2">The sequence shown here is derived from an EMBL/GenBank/DDBJ whole genome shotgun (WGS) entry which is preliminary data.</text>
</comment>
<dbReference type="EMBL" id="WSEK01000003">
    <property type="protein sequence ID" value="MVQ47662.1"/>
    <property type="molecule type" value="Genomic_DNA"/>
</dbReference>
<keyword evidence="3" id="KW-1185">Reference proteome</keyword>
<accession>A0A6L6XLA1</accession>
<feature type="domain" description="Aminoglycoside phosphotransferase" evidence="1">
    <location>
        <begin position="74"/>
        <end position="252"/>
    </location>
</feature>
<reference evidence="2 3" key="1">
    <citation type="submission" date="2019-12" db="EMBL/GenBank/DDBJ databases">
        <authorList>
            <person name="Huq M.A."/>
        </authorList>
    </citation>
    <scope>NUCLEOTIDE SEQUENCE [LARGE SCALE GENOMIC DNA]</scope>
    <source>
        <strain evidence="2 3">MAH-18</strain>
    </source>
</reference>
<dbReference type="Proteomes" id="UP000473525">
    <property type="component" value="Unassembled WGS sequence"/>
</dbReference>
<proteinExistence type="predicted"/>
<dbReference type="AlphaFoldDB" id="A0A6L6XLA1"/>
<dbReference type="InterPro" id="IPR011009">
    <property type="entry name" value="Kinase-like_dom_sf"/>
</dbReference>
<dbReference type="InterPro" id="IPR002575">
    <property type="entry name" value="Aminoglycoside_PTrfase"/>
</dbReference>
<protein>
    <submittedName>
        <fullName evidence="2">Phosphotransferase</fullName>
    </submittedName>
</protein>
<organism evidence="2 3">
    <name type="scientific">Nocardioides agri</name>
    <dbReference type="NCBI Taxonomy" id="2682843"/>
    <lineage>
        <taxon>Bacteria</taxon>
        <taxon>Bacillati</taxon>
        <taxon>Actinomycetota</taxon>
        <taxon>Actinomycetes</taxon>
        <taxon>Propionibacteriales</taxon>
        <taxon>Nocardioidaceae</taxon>
        <taxon>Nocardioides</taxon>
    </lineage>
</organism>